<dbReference type="Proteomes" id="UP000326924">
    <property type="component" value="Unassembled WGS sequence"/>
</dbReference>
<dbReference type="AlphaFoldDB" id="A0A5J5FA65"/>
<sequence>MHSTAPKTTFAPGTSNAESTFPHAQYLSGDCGSTDDDDRPSADTYVSDDSGSGISPPVSDDDNDCEPFHKQTVLPELNAHAAEAIEDTRTDIERMRTLIAGFINGISLPTSDANDLHARQYGASLLVLQDPNPAILAAVESACRQSCKAVRFEYNACTKIGLIKMPSVLHRYAGNGFFSTAICYVLSPTDVKRLRVKSESNLCFFQNGYNHSTKAADYAVGPKDVFNPTFVVEVGWSETYSKLQADARLWLDGTTGNVEQGEVRLVALIKLNFAAARQPQDAASAVGEASQALGNPDDSAPQFPGDIIDEPDADLQDRIASGATIIPSFLELRGFIELWRRGSDNLAAIAPPGRIVTIPPTNNRLGLVR</sequence>
<evidence type="ECO:0000313" key="3">
    <source>
        <dbReference type="Proteomes" id="UP000326924"/>
    </source>
</evidence>
<gene>
    <name evidence="2" type="ORF">FN846DRAFT_886188</name>
</gene>
<name>A0A5J5FA65_9PEZI</name>
<proteinExistence type="predicted"/>
<reference evidence="2 3" key="1">
    <citation type="submission" date="2019-09" db="EMBL/GenBank/DDBJ databases">
        <title>Draft genome of the ectomycorrhizal ascomycete Sphaerosporella brunnea.</title>
        <authorList>
            <consortium name="DOE Joint Genome Institute"/>
            <person name="Benucci G.M."/>
            <person name="Marozzi G."/>
            <person name="Antonielli L."/>
            <person name="Sanchez S."/>
            <person name="Marco P."/>
            <person name="Wang X."/>
            <person name="Falini L.B."/>
            <person name="Barry K."/>
            <person name="Haridas S."/>
            <person name="Lipzen A."/>
            <person name="Labutti K."/>
            <person name="Grigoriev I.V."/>
            <person name="Murat C."/>
            <person name="Martin F."/>
            <person name="Albertini E."/>
            <person name="Donnini D."/>
            <person name="Bonito G."/>
        </authorList>
    </citation>
    <scope>NUCLEOTIDE SEQUENCE [LARGE SCALE GENOMIC DNA]</scope>
    <source>
        <strain evidence="2 3">Sb_GMNB300</strain>
    </source>
</reference>
<comment type="caution">
    <text evidence="2">The sequence shown here is derived from an EMBL/GenBank/DDBJ whole genome shotgun (WGS) entry which is preliminary data.</text>
</comment>
<dbReference type="OrthoDB" id="76567at2759"/>
<protein>
    <submittedName>
        <fullName evidence="2">Uncharacterized protein</fullName>
    </submittedName>
</protein>
<dbReference type="EMBL" id="VXIS01000009">
    <property type="protein sequence ID" value="KAA8914057.1"/>
    <property type="molecule type" value="Genomic_DNA"/>
</dbReference>
<keyword evidence="3" id="KW-1185">Reference proteome</keyword>
<feature type="compositionally biased region" description="Polar residues" evidence="1">
    <location>
        <begin position="1"/>
        <end position="19"/>
    </location>
</feature>
<accession>A0A5J5FA65</accession>
<organism evidence="2 3">
    <name type="scientific">Sphaerosporella brunnea</name>
    <dbReference type="NCBI Taxonomy" id="1250544"/>
    <lineage>
        <taxon>Eukaryota</taxon>
        <taxon>Fungi</taxon>
        <taxon>Dikarya</taxon>
        <taxon>Ascomycota</taxon>
        <taxon>Pezizomycotina</taxon>
        <taxon>Pezizomycetes</taxon>
        <taxon>Pezizales</taxon>
        <taxon>Pyronemataceae</taxon>
        <taxon>Sphaerosporella</taxon>
    </lineage>
</organism>
<dbReference type="InParanoid" id="A0A5J5FA65"/>
<evidence type="ECO:0000313" key="2">
    <source>
        <dbReference type="EMBL" id="KAA8914057.1"/>
    </source>
</evidence>
<feature type="region of interest" description="Disordered" evidence="1">
    <location>
        <begin position="1"/>
        <end position="68"/>
    </location>
</feature>
<feature type="region of interest" description="Disordered" evidence="1">
    <location>
        <begin position="285"/>
        <end position="308"/>
    </location>
</feature>
<evidence type="ECO:0000256" key="1">
    <source>
        <dbReference type="SAM" id="MobiDB-lite"/>
    </source>
</evidence>